<protein>
    <recommendedName>
        <fullName evidence="1">Phosphotyrosine protein phosphatase I domain-containing protein</fullName>
    </recommendedName>
</protein>
<dbReference type="InterPro" id="IPR016919">
    <property type="entry name" value="UCP029416_PTP"/>
</dbReference>
<dbReference type="Gene3D" id="3.40.50.2300">
    <property type="match status" value="1"/>
</dbReference>
<evidence type="ECO:0000313" key="2">
    <source>
        <dbReference type="EMBL" id="MBB3058836.1"/>
    </source>
</evidence>
<dbReference type="RefSeq" id="WP_260146963.1">
    <property type="nucleotide sequence ID" value="NZ_JACHWX010000026.1"/>
</dbReference>
<keyword evidence="3" id="KW-1185">Reference proteome</keyword>
<accession>A0A839SLS5</accession>
<dbReference type="InterPro" id="IPR036196">
    <property type="entry name" value="Ptyr_pPase_sf"/>
</dbReference>
<sequence>MSNILFICSKNQWRSPTAEMLFKNHPDHWARSAGTSDKARIKVNEQLLAWADVIMVMERRHKQLLHQQFPLILTKKTLIVLDIEDNYRFGDDELISILREKLYNYL</sequence>
<organism evidence="2 3">
    <name type="scientific">Mucilaginibacter gotjawali</name>
    <dbReference type="NCBI Taxonomy" id="1550579"/>
    <lineage>
        <taxon>Bacteria</taxon>
        <taxon>Pseudomonadati</taxon>
        <taxon>Bacteroidota</taxon>
        <taxon>Sphingobacteriia</taxon>
        <taxon>Sphingobacteriales</taxon>
        <taxon>Sphingobacteriaceae</taxon>
        <taxon>Mucilaginibacter</taxon>
    </lineage>
</organism>
<dbReference type="Proteomes" id="UP000539265">
    <property type="component" value="Unassembled WGS sequence"/>
</dbReference>
<dbReference type="PIRSF" id="PIRSF029416">
    <property type="entry name" value="UCP029416_PTP"/>
    <property type="match status" value="1"/>
</dbReference>
<dbReference type="EMBL" id="JACHWX010000026">
    <property type="protein sequence ID" value="MBB3058836.1"/>
    <property type="molecule type" value="Genomic_DNA"/>
</dbReference>
<feature type="domain" description="Phosphotyrosine protein phosphatase I" evidence="1">
    <location>
        <begin position="2"/>
        <end position="105"/>
    </location>
</feature>
<reference evidence="2" key="1">
    <citation type="submission" date="2020-08" db="EMBL/GenBank/DDBJ databases">
        <title>Genomic Encyclopedia of Type Strains, Phase III (KMG-III): the genomes of soil and plant-associated and newly described type strains.</title>
        <authorList>
            <person name="Whitman W."/>
        </authorList>
    </citation>
    <scope>NUCLEOTIDE SEQUENCE [LARGE SCALE GENOMIC DNA]</scope>
    <source>
        <strain evidence="2">CECT 8628</strain>
    </source>
</reference>
<name>A0A839SLS5_9SPHI</name>
<gene>
    <name evidence="2" type="ORF">FHS11_005296</name>
</gene>
<dbReference type="AlphaFoldDB" id="A0A839SLS5"/>
<evidence type="ECO:0000313" key="3">
    <source>
        <dbReference type="Proteomes" id="UP000539265"/>
    </source>
</evidence>
<evidence type="ECO:0000259" key="1">
    <source>
        <dbReference type="SMART" id="SM00226"/>
    </source>
</evidence>
<dbReference type="SUPFAM" id="SSF52788">
    <property type="entry name" value="Phosphotyrosine protein phosphatases I"/>
    <property type="match status" value="1"/>
</dbReference>
<dbReference type="InterPro" id="IPR023485">
    <property type="entry name" value="Ptyr_pPase"/>
</dbReference>
<comment type="caution">
    <text evidence="2">The sequence shown here is derived from an EMBL/GenBank/DDBJ whole genome shotgun (WGS) entry which is preliminary data.</text>
</comment>
<proteinExistence type="predicted"/>
<dbReference type="SMART" id="SM00226">
    <property type="entry name" value="LMWPc"/>
    <property type="match status" value="1"/>
</dbReference>